<keyword evidence="2" id="KW-0812">Transmembrane</keyword>
<feature type="region of interest" description="Disordered" evidence="1">
    <location>
        <begin position="137"/>
        <end position="162"/>
    </location>
</feature>
<dbReference type="InterPro" id="IPR036047">
    <property type="entry name" value="F-box-like_dom_sf"/>
</dbReference>
<evidence type="ECO:0000256" key="2">
    <source>
        <dbReference type="SAM" id="Phobius"/>
    </source>
</evidence>
<dbReference type="Gene3D" id="1.20.1280.50">
    <property type="match status" value="1"/>
</dbReference>
<dbReference type="InterPro" id="IPR019441">
    <property type="entry name" value="FMP27/BLTP2/Hobbit_GFWDK_RBG"/>
</dbReference>
<evidence type="ECO:0000313" key="4">
    <source>
        <dbReference type="EMBL" id="KAF0913516.1"/>
    </source>
</evidence>
<sequence>MMVGLVQLLVAFVVAWEAVELVLRHGLLLSALKFILAAALAVAASCLAVIFLAKAVAWVLRRTAKLSIGCRSYGFNYLRDITINSPKGAVDSICIGEIRLGLRRPLTCLGFTILTHGPILQLQISDLDIVLRQPAKTANKKKPPPRKSALASTAKGKGKPKGQAKWRLITNIASLLSLSVVELRLKAPKAALGIKDLKIDLSKTGGLDPILNVEIHILPLFVQALESDGIDNSTSVFSKLDWWVSGQYCSAMDTADCSSFLFEDIALLCDLHQRGKGIGVKNLNFISGPIVVNLEEKLFTKKKLSSTVADKTDEPAVDVKSATKSEGSKLSSLNKKIDLLPEKVSFNMSKLDLKFLPKDHGLSINNEIGSISVRLVKSQPHSDFGEATHLQLETELSEIHLLMDGATSVLEVVKIAAVVSANIPIQSTLPIRAEAGIKISGSQCNLIISRIKPLIPLNSAQKKPLVLRESSTQEKTPKEKLALDLVFTLSAPELTIVLYSLDDIPLYHCCLMSTHFAASKMVNQGTELHAVLGELKLLVAGKHQQSIKERISGTLLQISRSTLDLEQKDPGKDNGIDNPKSSLSLNISGIRTNFCFYYLELLCTTAMSYKVFLKSIRPPKKRPVQDPCQKSTKNAKRSQIVKISVEQCSVLYVGDMRLEDMSIADPKRVNFGSQGGRVVIINDANGSPRMAYVNSTSHPDHEHINFSTYLEINQIGVCLNKEKQSMQVELGRSRLTHKEDQLDDNPAEEVTLFDVQKVKFVRRSGGPNDSAVCALINVTEVAVRWEPDPYLELLEVATRLKSILHRIKHQNFATEIKDDTVYTDTLTKRDSLTEHGQQEKPQRKRESVIAVDVESLKISGELADGVEAMVHVGSIFSENAKIGVLIEGLVVSFCGARIFKSSRTQVSRIPVSISDSLPDKKLQSAATCDWVIQCRDAYICLPFRLQLRAIDDAVEDTLRALKLISAAKTSILFPEKKSSSSSSSSSKKSKSKSTAFRYVRVIVRDLVAEIEEEPIQGWLDEHINLMKNVFNESTVRLDLLDELASAKHKDSPKAKLDGSSSEKNNDCPDVDGDAPGVCSFEKIREEIYKQAFQSYYLACQELKVSEGSGSCSSGFQSGFKMSTHRSSVMSVCAKDVDVSLSKINGGDEGMIGFIKTVDPVCAKNDIPFSRLYGSNFTLKAKSLSVYLRDYTFPLFSGTSAKCNGRLVLAQQATCFQPQVRQDVYVGKWWRVNLLRSATGYTPPMKTYADLPLHFQKGEVSFGVGYEPVFADVSYAFTCALRRANLAKRWFFERPEPPRRERSLPWWDDMRNYIHGEFSLDFTETKWHLPAKTSPYEKLDQMLITSDYMEICYVDGYVSLSSKDLKVYLTSLESLANKCSLETPHHEVIPFLETPSFFMDISIQWGCDSGNPMDHYLFALPAEGKPREKVLDPFRSTSLSLKWSFSLRPSTAESVKHQQSIQAILNNSPNVNVGAHDLAWLLKWWNLVFLPPHKLRLFSRFPRFGVPRFIRSGNLPLDRVMTEQFIRFDASLLQINNIPLQADDPAKGLTLHFTKFRYEIAFSRGKQIFTFDCKREPLDLVYQGIDLHLLKVFINKTPEPSPSKDAQVENKSMHMKATDSPGKKRTSSTEKSRDDGFFLYSDYFTIRKQTPKADAARLSAWQEDGRKKSEMPSVKSEFDGGDESDHAQSGSDEEGFNVVVADSCQRVFVYGLKILWNLENRAAIFSWVGGLTQAFQPPKPSPSRQYAQRKILEKKQSTKEAEVSNDGTLSSPPLASQSSDPPKQTKSSEPPSSGSSKLETTSSSDTAMKPSNSSDSEEEGTRHFMVNVVQPQFNLHSEEANGRFLLAAGSGRVLVRSFHSIVHVGQEMFEKALGSSNVAIGETRPEMTWSRYEVSVMLEHVQAHVAPTDVDPGAGIQWLPKIHRRSSEVKRTGALLERVFMPCQMYFRYTRHKGGNPELKVKPLKELTFNSPDITAGMTSRQFQVMMDVLTNLLFARAPRTQKSNLCYPLDNDDDDDDDIGEESDAVVPDGVEEVELAKIDVEIKVRERKILLDDIRTLSVGGEISSDETQTPKSGDATWIVTGSRASLVKCLKKELVNVRNGRKEASSLLRVAMQKAAQLRLMEKEKNKSPSFAMRVSMKINKVVWSMLADGKSFAEAEINDMSYDFDRDYKDIGIAHLTTKSFVLKNGLVNAKSDTVLSPWNPPSEWGKNAMLRVNARQGAPTGGNSVIESLLVDIYPLKIYLTEAMYRMMWGYFFPGDEQHPQKRQSQSNAPPESQDAAKDAKRTDFLVDPKRRPTAAARLPDDVLEEIFNRLPAKSVLRFRAASRSWRRLLSDPVFLRARHDRARPSPLSSPTSSPASRVAEPAAGTPLHCGADGHHPVVRLHGCCDGLLLLSRSSGQRATESFFVCNPTTRELAVLPTSLGDFEAVGFYHHASTAEYRVLFCRTEDGGEALTPHGQGSCKRWRGGSG</sequence>
<dbReference type="OrthoDB" id="1562405at2759"/>
<keyword evidence="2" id="KW-1133">Transmembrane helix</keyword>
<feature type="region of interest" description="Disordered" evidence="1">
    <location>
        <begin position="1655"/>
        <end position="1692"/>
    </location>
</feature>
<proteinExistence type="predicted"/>
<feature type="compositionally biased region" description="Polar residues" evidence="1">
    <location>
        <begin position="1764"/>
        <end position="1784"/>
    </location>
</feature>
<dbReference type="Pfam" id="PF00646">
    <property type="entry name" value="F-box"/>
    <property type="match status" value="1"/>
</dbReference>
<feature type="compositionally biased region" description="Low complexity" evidence="1">
    <location>
        <begin position="2349"/>
        <end position="2364"/>
    </location>
</feature>
<keyword evidence="2" id="KW-0472">Membrane</keyword>
<evidence type="ECO:0000256" key="1">
    <source>
        <dbReference type="SAM" id="MobiDB-lite"/>
    </source>
</evidence>
<dbReference type="InterPro" id="IPR045167">
    <property type="entry name" value="Hobbit"/>
</dbReference>
<feature type="transmembrane region" description="Helical" evidence="2">
    <location>
        <begin position="34"/>
        <end position="60"/>
    </location>
</feature>
<reference evidence="4 5" key="1">
    <citation type="submission" date="2019-11" db="EMBL/GenBank/DDBJ databases">
        <title>Whole genome sequence of Oryza granulata.</title>
        <authorList>
            <person name="Li W."/>
        </authorList>
    </citation>
    <scope>NUCLEOTIDE SEQUENCE [LARGE SCALE GENOMIC DNA]</scope>
    <source>
        <strain evidence="5">cv. Menghai</strain>
        <tissue evidence="4">Leaf</tissue>
    </source>
</reference>
<dbReference type="SMART" id="SM01214">
    <property type="entry name" value="Fmp27_GFWDK"/>
    <property type="match status" value="1"/>
</dbReference>
<protein>
    <recommendedName>
        <fullName evidence="3">F-box domain-containing protein</fullName>
    </recommendedName>
</protein>
<feature type="region of interest" description="Disordered" evidence="1">
    <location>
        <begin position="1599"/>
        <end position="1630"/>
    </location>
</feature>
<dbReference type="InterPro" id="IPR001810">
    <property type="entry name" value="F-box_dom"/>
</dbReference>
<dbReference type="EMBL" id="SPHZ02000006">
    <property type="protein sequence ID" value="KAF0913516.1"/>
    <property type="molecule type" value="Genomic_DNA"/>
</dbReference>
<evidence type="ECO:0000259" key="3">
    <source>
        <dbReference type="PROSITE" id="PS50181"/>
    </source>
</evidence>
<evidence type="ECO:0000313" key="5">
    <source>
        <dbReference type="Proteomes" id="UP000479710"/>
    </source>
</evidence>
<feature type="domain" description="F-box" evidence="3">
    <location>
        <begin position="2297"/>
        <end position="2342"/>
    </location>
</feature>
<dbReference type="PROSITE" id="PS50181">
    <property type="entry name" value="FBOX"/>
    <property type="match status" value="1"/>
</dbReference>
<dbReference type="PANTHER" id="PTHR15678">
    <property type="entry name" value="ANTIGEN MLAA-22-RELATED"/>
    <property type="match status" value="1"/>
</dbReference>
<feature type="region of interest" description="Disordered" evidence="1">
    <location>
        <begin position="1734"/>
        <end position="1820"/>
    </location>
</feature>
<gene>
    <name evidence="4" type="ORF">E2562_023258</name>
</gene>
<feature type="region of interest" description="Disordered" evidence="1">
    <location>
        <begin position="2346"/>
        <end position="2366"/>
    </location>
</feature>
<feature type="compositionally biased region" description="Basic and acidic residues" evidence="1">
    <location>
        <begin position="1749"/>
        <end position="1761"/>
    </location>
</feature>
<keyword evidence="5" id="KW-1185">Reference proteome</keyword>
<comment type="caution">
    <text evidence="4">The sequence shown here is derived from an EMBL/GenBank/DDBJ whole genome shotgun (WGS) entry which is preliminary data.</text>
</comment>
<dbReference type="PANTHER" id="PTHR15678:SF8">
    <property type="entry name" value="PROTEIN KINKY POLLEN"/>
    <property type="match status" value="1"/>
</dbReference>
<dbReference type="Pfam" id="PF10344">
    <property type="entry name" value="Hobbit"/>
    <property type="match status" value="1"/>
</dbReference>
<dbReference type="SUPFAM" id="SSF81383">
    <property type="entry name" value="F-box domain"/>
    <property type="match status" value="1"/>
</dbReference>
<dbReference type="Proteomes" id="UP000479710">
    <property type="component" value="Unassembled WGS sequence"/>
</dbReference>
<organism evidence="4 5">
    <name type="scientific">Oryza meyeriana var. granulata</name>
    <dbReference type="NCBI Taxonomy" id="110450"/>
    <lineage>
        <taxon>Eukaryota</taxon>
        <taxon>Viridiplantae</taxon>
        <taxon>Streptophyta</taxon>
        <taxon>Embryophyta</taxon>
        <taxon>Tracheophyta</taxon>
        <taxon>Spermatophyta</taxon>
        <taxon>Magnoliopsida</taxon>
        <taxon>Liliopsida</taxon>
        <taxon>Poales</taxon>
        <taxon>Poaceae</taxon>
        <taxon>BOP clade</taxon>
        <taxon>Oryzoideae</taxon>
        <taxon>Oryzeae</taxon>
        <taxon>Oryzinae</taxon>
        <taxon>Oryza</taxon>
        <taxon>Oryza meyeriana</taxon>
    </lineage>
</organism>
<feature type="compositionally biased region" description="Low complexity" evidence="1">
    <location>
        <begin position="1786"/>
        <end position="1805"/>
    </location>
</feature>
<feature type="compositionally biased region" description="Basic and acidic residues" evidence="1">
    <location>
        <begin position="2279"/>
        <end position="2295"/>
    </location>
</feature>
<name>A0A6G1DM50_9ORYZ</name>
<feature type="region of interest" description="Disordered" evidence="1">
    <location>
        <begin position="2261"/>
        <end position="2296"/>
    </location>
</feature>
<accession>A0A6G1DM50</accession>
<dbReference type="SMART" id="SM00256">
    <property type="entry name" value="FBOX"/>
    <property type="match status" value="1"/>
</dbReference>
<dbReference type="CDD" id="cd22157">
    <property type="entry name" value="F-box_AtFBW1-like"/>
    <property type="match status" value="1"/>
</dbReference>